<accession>A0A975CZN5</accession>
<sequence>MNSKLDQGLAALATMSPAQLREEWFSTFKEEAPDIPPSLLCRVLAYRLQEQQLGGLPAQAQRMLDIVTEGVTPLPEPEIRLKPGSRLLREWNGKLHTVMVDADGFSFNGQRFASLSHIAREITGAHWSGPRFFGLKRRPAPPSRGASARG</sequence>
<dbReference type="Pfam" id="PF11149">
    <property type="entry name" value="DUF2924"/>
    <property type="match status" value="1"/>
</dbReference>
<proteinExistence type="predicted"/>
<dbReference type="RefSeq" id="WP_208632017.1">
    <property type="nucleotide sequence ID" value="NZ_CP059319.1"/>
</dbReference>
<dbReference type="EMBL" id="CP059319">
    <property type="protein sequence ID" value="QTH20184.1"/>
    <property type="molecule type" value="Genomic_DNA"/>
</dbReference>
<name>A0A975CZN5_9SPHN</name>
<dbReference type="Proteomes" id="UP000664914">
    <property type="component" value="Chromosome"/>
</dbReference>
<reference evidence="1" key="2">
    <citation type="submission" date="2021-04" db="EMBL/GenBank/DDBJ databases">
        <title>Isolation and genomic analysis of the ibuprofen-degrading bacterium Sphingomonas strain MPO218.</title>
        <authorList>
            <person name="Aulestia M."/>
            <person name="Flores A."/>
            <person name="Mangas E.L."/>
            <person name="Perez-Pulido A.J."/>
            <person name="Santero E."/>
            <person name="Camacho E.M."/>
        </authorList>
    </citation>
    <scope>NUCLEOTIDE SEQUENCE</scope>
    <source>
        <strain evidence="1">MPO218</strain>
    </source>
</reference>
<protein>
    <submittedName>
        <fullName evidence="1">DUF2924 domain-containing protein</fullName>
    </submittedName>
</protein>
<evidence type="ECO:0000313" key="1">
    <source>
        <dbReference type="EMBL" id="QTH20184.1"/>
    </source>
</evidence>
<dbReference type="InterPro" id="IPR021322">
    <property type="entry name" value="DUF2924"/>
</dbReference>
<dbReference type="AlphaFoldDB" id="A0A975CZN5"/>
<organism evidence="1 2">
    <name type="scientific">Rhizorhabdus wittichii</name>
    <dbReference type="NCBI Taxonomy" id="160791"/>
    <lineage>
        <taxon>Bacteria</taxon>
        <taxon>Pseudomonadati</taxon>
        <taxon>Pseudomonadota</taxon>
        <taxon>Alphaproteobacteria</taxon>
        <taxon>Sphingomonadales</taxon>
        <taxon>Sphingomonadaceae</taxon>
        <taxon>Rhizorhabdus</taxon>
    </lineage>
</organism>
<evidence type="ECO:0000313" key="2">
    <source>
        <dbReference type="Proteomes" id="UP000664914"/>
    </source>
</evidence>
<gene>
    <name evidence="1" type="ORF">HRJ34_17710</name>
</gene>
<reference evidence="1" key="1">
    <citation type="submission" date="2020-07" db="EMBL/GenBank/DDBJ databases">
        <authorList>
            <person name="Camacho E."/>
        </authorList>
    </citation>
    <scope>NUCLEOTIDE SEQUENCE</scope>
    <source>
        <strain evidence="1">MPO218</strain>
    </source>
</reference>